<dbReference type="HAMAP" id="MF_00651">
    <property type="entry name" value="Nuclease_YqgF"/>
    <property type="match status" value="1"/>
</dbReference>
<proteinExistence type="inferred from homology"/>
<comment type="caution">
    <text evidence="8">The sequence shown here is derived from an EMBL/GenBank/DDBJ whole genome shotgun (WGS) entry which is preliminary data.</text>
</comment>
<organism evidence="8 9">
    <name type="scientific">Actinobaculum massiliense ACS-171-V-Col2</name>
    <dbReference type="NCBI Taxonomy" id="883066"/>
    <lineage>
        <taxon>Bacteria</taxon>
        <taxon>Bacillati</taxon>
        <taxon>Actinomycetota</taxon>
        <taxon>Actinomycetes</taxon>
        <taxon>Actinomycetales</taxon>
        <taxon>Actinomycetaceae</taxon>
        <taxon>Actinobaculum</taxon>
    </lineage>
</organism>
<evidence type="ECO:0000313" key="8">
    <source>
        <dbReference type="EMBL" id="EKU94660.1"/>
    </source>
</evidence>
<dbReference type="InterPro" id="IPR005227">
    <property type="entry name" value="YqgF"/>
</dbReference>
<protein>
    <recommendedName>
        <fullName evidence="5">Putative pre-16S rRNA nuclease</fullName>
        <ecNumber evidence="5">3.1.-.-</ecNumber>
    </recommendedName>
</protein>
<dbReference type="InterPro" id="IPR012337">
    <property type="entry name" value="RNaseH-like_sf"/>
</dbReference>
<dbReference type="Gene3D" id="3.30.420.140">
    <property type="entry name" value="YqgF/RNase H-like domain"/>
    <property type="match status" value="1"/>
</dbReference>
<evidence type="ECO:0000256" key="4">
    <source>
        <dbReference type="ARBA" id="ARBA00022801"/>
    </source>
</evidence>
<gene>
    <name evidence="8" type="ORF">HMPREF9233_01607</name>
</gene>
<dbReference type="GO" id="GO:0005829">
    <property type="term" value="C:cytosol"/>
    <property type="evidence" value="ECO:0007669"/>
    <property type="project" value="TreeGrafter"/>
</dbReference>
<evidence type="ECO:0000256" key="3">
    <source>
        <dbReference type="ARBA" id="ARBA00022722"/>
    </source>
</evidence>
<evidence type="ECO:0000259" key="7">
    <source>
        <dbReference type="SMART" id="SM00732"/>
    </source>
</evidence>
<comment type="function">
    <text evidence="5">Could be a nuclease involved in processing of the 5'-end of pre-16S rRNA.</text>
</comment>
<dbReference type="GO" id="GO:0004518">
    <property type="term" value="F:nuclease activity"/>
    <property type="evidence" value="ECO:0007669"/>
    <property type="project" value="UniProtKB-KW"/>
</dbReference>
<reference evidence="8 9" key="1">
    <citation type="submission" date="2012-09" db="EMBL/GenBank/DDBJ databases">
        <title>The Genome Sequence of Actinobaculum massiliae ACS-171-V-COL2.</title>
        <authorList>
            <consortium name="The Broad Institute Genome Sequencing Platform"/>
            <person name="Earl A."/>
            <person name="Ward D."/>
            <person name="Feldgarden M."/>
            <person name="Gevers D."/>
            <person name="Saerens B."/>
            <person name="Vaneechoutte M."/>
            <person name="Walker B."/>
            <person name="Young S.K."/>
            <person name="Zeng Q."/>
            <person name="Gargeya S."/>
            <person name="Fitzgerald M."/>
            <person name="Haas B."/>
            <person name="Abouelleil A."/>
            <person name="Alvarado L."/>
            <person name="Arachchi H.M."/>
            <person name="Berlin A."/>
            <person name="Chapman S.B."/>
            <person name="Goldberg J."/>
            <person name="Griggs A."/>
            <person name="Gujja S."/>
            <person name="Hansen M."/>
            <person name="Howarth C."/>
            <person name="Imamovic A."/>
            <person name="Larimer J."/>
            <person name="McCowen C."/>
            <person name="Montmayeur A."/>
            <person name="Murphy C."/>
            <person name="Neiman D."/>
            <person name="Pearson M."/>
            <person name="Priest M."/>
            <person name="Roberts A."/>
            <person name="Saif S."/>
            <person name="Shea T."/>
            <person name="Sisk P."/>
            <person name="Sykes S."/>
            <person name="Wortman J."/>
            <person name="Nusbaum C."/>
            <person name="Birren B."/>
        </authorList>
    </citation>
    <scope>NUCLEOTIDE SEQUENCE [LARGE SCALE GENOMIC DNA]</scope>
    <source>
        <strain evidence="9">ACS-171-V-Col2</strain>
    </source>
</reference>
<keyword evidence="2 5" id="KW-0690">Ribosome biogenesis</keyword>
<feature type="region of interest" description="Disordered" evidence="6">
    <location>
        <begin position="140"/>
        <end position="170"/>
    </location>
</feature>
<evidence type="ECO:0000313" key="9">
    <source>
        <dbReference type="Proteomes" id="UP000009888"/>
    </source>
</evidence>
<dbReference type="eggNOG" id="COG0816">
    <property type="taxonomic scope" value="Bacteria"/>
</dbReference>
<dbReference type="EC" id="3.1.-.-" evidence="5"/>
<keyword evidence="4 5" id="KW-0378">Hydrolase</keyword>
<dbReference type="Pfam" id="PF03652">
    <property type="entry name" value="RuvX"/>
    <property type="match status" value="1"/>
</dbReference>
<feature type="domain" description="YqgF/RNase H-like" evidence="7">
    <location>
        <begin position="4"/>
        <end position="103"/>
    </location>
</feature>
<dbReference type="STRING" id="202789.GCA_001457435_00497"/>
<dbReference type="SUPFAM" id="SSF53098">
    <property type="entry name" value="Ribonuclease H-like"/>
    <property type="match status" value="1"/>
</dbReference>
<dbReference type="CDD" id="cd16964">
    <property type="entry name" value="YqgF"/>
    <property type="match status" value="1"/>
</dbReference>
<sequence>MRRGIRLGVDVGKTRTGLAKSNPEGTLAVPERTLFADGSDLRRVARMARREQVLEVIVGLPRNMDGTEGASARYARDWAGKLARKIAPIPVRLVDERLSTVSAHAQLAEAGLSARKHRAVVDQMAAVVILDLALETEKNTQQPPGELVSCDDSGDARKFEEEYGGDERRI</sequence>
<keyword evidence="9" id="KW-1185">Reference proteome</keyword>
<dbReference type="SMART" id="SM00732">
    <property type="entry name" value="YqgFc"/>
    <property type="match status" value="1"/>
</dbReference>
<dbReference type="NCBIfam" id="TIGR00250">
    <property type="entry name" value="RNAse_H_YqgF"/>
    <property type="match status" value="1"/>
</dbReference>
<dbReference type="GO" id="GO:0000967">
    <property type="term" value="P:rRNA 5'-end processing"/>
    <property type="evidence" value="ECO:0007669"/>
    <property type="project" value="UniProtKB-UniRule"/>
</dbReference>
<feature type="compositionally biased region" description="Basic and acidic residues" evidence="6">
    <location>
        <begin position="154"/>
        <end position="170"/>
    </location>
</feature>
<dbReference type="PATRIC" id="fig|883066.3.peg.1669"/>
<dbReference type="GO" id="GO:0016788">
    <property type="term" value="F:hydrolase activity, acting on ester bonds"/>
    <property type="evidence" value="ECO:0007669"/>
    <property type="project" value="UniProtKB-UniRule"/>
</dbReference>
<dbReference type="PANTHER" id="PTHR33317:SF4">
    <property type="entry name" value="POLYNUCLEOTIDYL TRANSFERASE, RIBONUCLEASE H-LIKE SUPERFAMILY PROTEIN"/>
    <property type="match status" value="1"/>
</dbReference>
<dbReference type="EMBL" id="AGWL01000008">
    <property type="protein sequence ID" value="EKU94660.1"/>
    <property type="molecule type" value="Genomic_DNA"/>
</dbReference>
<comment type="subcellular location">
    <subcellularLocation>
        <location evidence="5">Cytoplasm</location>
    </subcellularLocation>
</comment>
<keyword evidence="3 5" id="KW-0540">Nuclease</keyword>
<accession>K9EZJ0</accession>
<name>K9EZJ0_9ACTO</name>
<evidence type="ECO:0000256" key="6">
    <source>
        <dbReference type="SAM" id="MobiDB-lite"/>
    </source>
</evidence>
<evidence type="ECO:0000256" key="5">
    <source>
        <dbReference type="HAMAP-Rule" id="MF_00651"/>
    </source>
</evidence>
<comment type="similarity">
    <text evidence="5">Belongs to the YqgF HJR family.</text>
</comment>
<dbReference type="HOGENOM" id="CLU_098240_0_0_11"/>
<evidence type="ECO:0000256" key="2">
    <source>
        <dbReference type="ARBA" id="ARBA00022517"/>
    </source>
</evidence>
<keyword evidence="1 5" id="KW-0963">Cytoplasm</keyword>
<dbReference type="InterPro" id="IPR037027">
    <property type="entry name" value="YqgF/RNaseH-like_dom_sf"/>
</dbReference>
<dbReference type="PANTHER" id="PTHR33317">
    <property type="entry name" value="POLYNUCLEOTIDYL TRANSFERASE, RIBONUCLEASE H-LIKE SUPERFAMILY PROTEIN"/>
    <property type="match status" value="1"/>
</dbReference>
<dbReference type="AlphaFoldDB" id="K9EZJ0"/>
<evidence type="ECO:0000256" key="1">
    <source>
        <dbReference type="ARBA" id="ARBA00022490"/>
    </source>
</evidence>
<dbReference type="InterPro" id="IPR006641">
    <property type="entry name" value="YqgF/RNaseH-like_dom"/>
</dbReference>
<dbReference type="RefSeq" id="WP_007001812.1">
    <property type="nucleotide sequence ID" value="NZ_JH992956.1"/>
</dbReference>
<dbReference type="Proteomes" id="UP000009888">
    <property type="component" value="Unassembled WGS sequence"/>
</dbReference>